<proteinExistence type="predicted"/>
<dbReference type="OMA" id="CLWKYNY"/>
<dbReference type="Gene3D" id="2.130.10.10">
    <property type="entry name" value="YVTN repeat-like/Quinoprotein amine dehydrogenase"/>
    <property type="match status" value="1"/>
</dbReference>
<evidence type="ECO:0000313" key="11">
    <source>
        <dbReference type="Proteomes" id="UP000494040"/>
    </source>
</evidence>
<gene>
    <name evidence="10" type="primary">106664430</name>
</gene>
<dbReference type="OrthoDB" id="10248252at2759"/>
<dbReference type="GO" id="GO:0006915">
    <property type="term" value="P:apoptotic process"/>
    <property type="evidence" value="ECO:0007669"/>
    <property type="project" value="UniProtKB-KW"/>
</dbReference>
<sequence length="364" mass="41004">MAQLDEASKVLGKPQIICHNERSLNFSVFDGKWVPCSAKFVIVGSKPKGNGIIQIYEMTSGDSSIVKQTEKEHSFKCCTFGATSLRDRHLATGDFNGNLDIWDLENLNSPVYHANAHEAIINCMDGIGGQTVGCGSPEIVTGSRDGLVKLWDPRQKDVPVAVMEPTDYEQKRDCWSVTFGNSYNNQERIICAGYDNGDIKMFDLKKMSVRWETNVKNGVCGLQFDRKEIEMNKLVATTLESKFFVYDLRTQHHKKGFACLREKAHSSTIWEVSHLPQNRELFMTCGGNGSLYLWKYNYPDKRFYEDTNGDKVGVVGSLELLQNCFLTTQPISSFHWSPDKIGLALATSFDQSFKVVIVTKLNTF</sequence>
<keyword evidence="2" id="KW-0963">Cytoplasm</keyword>
<keyword evidence="4" id="KW-0053">Apoptosis</keyword>
<keyword evidence="5" id="KW-0677">Repeat</keyword>
<dbReference type="SMART" id="SM00320">
    <property type="entry name" value="WD40"/>
    <property type="match status" value="5"/>
</dbReference>
<evidence type="ECO:0000256" key="1">
    <source>
        <dbReference type="ARBA" id="ARBA00004496"/>
    </source>
</evidence>
<comment type="subcellular location">
    <subcellularLocation>
        <location evidence="1">Cytoplasm</location>
    </subcellularLocation>
</comment>
<dbReference type="SUPFAM" id="SSF50978">
    <property type="entry name" value="WD40 repeat-like"/>
    <property type="match status" value="1"/>
</dbReference>
<organism evidence="10 11">
    <name type="scientific">Cimex lectularius</name>
    <name type="common">Bed bug</name>
    <name type="synonym">Acanthia lectularia</name>
    <dbReference type="NCBI Taxonomy" id="79782"/>
    <lineage>
        <taxon>Eukaryota</taxon>
        <taxon>Metazoa</taxon>
        <taxon>Ecdysozoa</taxon>
        <taxon>Arthropoda</taxon>
        <taxon>Hexapoda</taxon>
        <taxon>Insecta</taxon>
        <taxon>Pterygota</taxon>
        <taxon>Neoptera</taxon>
        <taxon>Paraneoptera</taxon>
        <taxon>Hemiptera</taxon>
        <taxon>Heteroptera</taxon>
        <taxon>Panheteroptera</taxon>
        <taxon>Cimicomorpha</taxon>
        <taxon>Cimicidae</taxon>
        <taxon>Cimex</taxon>
    </lineage>
</organism>
<dbReference type="Pfam" id="PF00400">
    <property type="entry name" value="WD40"/>
    <property type="match status" value="2"/>
</dbReference>
<dbReference type="InterPro" id="IPR015943">
    <property type="entry name" value="WD40/YVTN_repeat-like_dom_sf"/>
</dbReference>
<keyword evidence="11" id="KW-1185">Reference proteome</keyword>
<evidence type="ECO:0000256" key="6">
    <source>
        <dbReference type="ARBA" id="ARBA00037430"/>
    </source>
</evidence>
<evidence type="ECO:0000256" key="9">
    <source>
        <dbReference type="PROSITE-ProRule" id="PRU00221"/>
    </source>
</evidence>
<dbReference type="Proteomes" id="UP000494040">
    <property type="component" value="Unassembled WGS sequence"/>
</dbReference>
<dbReference type="PANTHER" id="PTHR10971">
    <property type="entry name" value="MRNA EXPORT FACTOR AND BUB3"/>
    <property type="match status" value="1"/>
</dbReference>
<evidence type="ECO:0000256" key="5">
    <source>
        <dbReference type="ARBA" id="ARBA00022737"/>
    </source>
</evidence>
<dbReference type="EnsemblMetazoa" id="XM_014390132.1">
    <property type="protein sequence ID" value="XP_014245618.1"/>
    <property type="gene ID" value="LOC106664430"/>
</dbReference>
<comment type="function">
    <text evidence="6">Key assembly factor specifically required for the stability of axonemal dynein heavy chains in cytoplasm.</text>
</comment>
<accession>A0A8I6RI81</accession>
<protein>
    <recommendedName>
        <fullName evidence="7">Dynein axonemal assembly factor 10</fullName>
    </recommendedName>
    <alternativeName>
        <fullName evidence="8">WD repeat-containing protein 92</fullName>
    </alternativeName>
</protein>
<feature type="repeat" description="WD" evidence="9">
    <location>
        <begin position="139"/>
        <end position="152"/>
    </location>
</feature>
<evidence type="ECO:0000256" key="4">
    <source>
        <dbReference type="ARBA" id="ARBA00022703"/>
    </source>
</evidence>
<evidence type="ECO:0000256" key="3">
    <source>
        <dbReference type="ARBA" id="ARBA00022574"/>
    </source>
</evidence>
<dbReference type="PROSITE" id="PS50082">
    <property type="entry name" value="WD_REPEATS_2"/>
    <property type="match status" value="1"/>
</dbReference>
<evidence type="ECO:0000256" key="7">
    <source>
        <dbReference type="ARBA" id="ARBA00039643"/>
    </source>
</evidence>
<evidence type="ECO:0000256" key="8">
    <source>
        <dbReference type="ARBA" id="ARBA00041547"/>
    </source>
</evidence>
<dbReference type="InterPro" id="IPR036322">
    <property type="entry name" value="WD40_repeat_dom_sf"/>
</dbReference>
<keyword evidence="3 9" id="KW-0853">WD repeat</keyword>
<evidence type="ECO:0000256" key="2">
    <source>
        <dbReference type="ARBA" id="ARBA00022490"/>
    </source>
</evidence>
<dbReference type="InterPro" id="IPR001680">
    <property type="entry name" value="WD40_rpt"/>
</dbReference>
<reference evidence="10" key="1">
    <citation type="submission" date="2022-01" db="UniProtKB">
        <authorList>
            <consortium name="EnsemblMetazoa"/>
        </authorList>
    </citation>
    <scope>IDENTIFICATION</scope>
</reference>
<evidence type="ECO:0000313" key="10">
    <source>
        <dbReference type="EnsemblMetazoa" id="XP_014245618.1"/>
    </source>
</evidence>
<dbReference type="KEGG" id="clec:106664430"/>
<name>A0A8I6RI81_CIMLE</name>
<dbReference type="GO" id="GO:0005737">
    <property type="term" value="C:cytoplasm"/>
    <property type="evidence" value="ECO:0007669"/>
    <property type="project" value="UniProtKB-SubCell"/>
</dbReference>
<dbReference type="FunFam" id="2.130.10.10:FF:000258">
    <property type="entry name" value="WD repeat-containing protein 92"/>
    <property type="match status" value="1"/>
</dbReference>
<dbReference type="AlphaFoldDB" id="A0A8I6RI81"/>